<evidence type="ECO:0000313" key="2">
    <source>
        <dbReference type="EMBL" id="JAH67675.1"/>
    </source>
</evidence>
<feature type="transmembrane region" description="Helical" evidence="1">
    <location>
        <begin position="20"/>
        <end position="40"/>
    </location>
</feature>
<name>A0A0E9UR27_ANGAN</name>
<dbReference type="AlphaFoldDB" id="A0A0E9UR27"/>
<proteinExistence type="predicted"/>
<organism evidence="2">
    <name type="scientific">Anguilla anguilla</name>
    <name type="common">European freshwater eel</name>
    <name type="synonym">Muraena anguilla</name>
    <dbReference type="NCBI Taxonomy" id="7936"/>
    <lineage>
        <taxon>Eukaryota</taxon>
        <taxon>Metazoa</taxon>
        <taxon>Chordata</taxon>
        <taxon>Craniata</taxon>
        <taxon>Vertebrata</taxon>
        <taxon>Euteleostomi</taxon>
        <taxon>Actinopterygii</taxon>
        <taxon>Neopterygii</taxon>
        <taxon>Teleostei</taxon>
        <taxon>Anguilliformes</taxon>
        <taxon>Anguillidae</taxon>
        <taxon>Anguilla</taxon>
    </lineage>
</organism>
<reference evidence="2" key="1">
    <citation type="submission" date="2014-11" db="EMBL/GenBank/DDBJ databases">
        <authorList>
            <person name="Amaro Gonzalez C."/>
        </authorList>
    </citation>
    <scope>NUCLEOTIDE SEQUENCE</scope>
</reference>
<dbReference type="EMBL" id="GBXM01040902">
    <property type="protein sequence ID" value="JAH67675.1"/>
    <property type="molecule type" value="Transcribed_RNA"/>
</dbReference>
<protein>
    <submittedName>
        <fullName evidence="2">Uncharacterized protein</fullName>
    </submittedName>
</protein>
<evidence type="ECO:0000256" key="1">
    <source>
        <dbReference type="SAM" id="Phobius"/>
    </source>
</evidence>
<sequence>MVNVPECDRRHAAQQLQMKLASLANSGTYAGMLFMCIVFVR</sequence>
<reference evidence="2" key="2">
    <citation type="journal article" date="2015" name="Fish Shellfish Immunol.">
        <title>Early steps in the European eel (Anguilla anguilla)-Vibrio vulnificus interaction in the gills: Role of the RtxA13 toxin.</title>
        <authorList>
            <person name="Callol A."/>
            <person name="Pajuelo D."/>
            <person name="Ebbesson L."/>
            <person name="Teles M."/>
            <person name="MacKenzie S."/>
            <person name="Amaro C."/>
        </authorList>
    </citation>
    <scope>NUCLEOTIDE SEQUENCE</scope>
</reference>
<keyword evidence="1" id="KW-0812">Transmembrane</keyword>
<accession>A0A0E9UR27</accession>
<keyword evidence="1" id="KW-1133">Transmembrane helix</keyword>
<keyword evidence="1" id="KW-0472">Membrane</keyword>